<gene>
    <name evidence="1" type="ORF">Pla175_45120</name>
</gene>
<dbReference type="Gene3D" id="3.40.50.150">
    <property type="entry name" value="Vaccinia Virus protein VP39"/>
    <property type="match status" value="1"/>
</dbReference>
<evidence type="ECO:0008006" key="3">
    <source>
        <dbReference type="Google" id="ProtNLM"/>
    </source>
</evidence>
<dbReference type="EMBL" id="CP036291">
    <property type="protein sequence ID" value="QDU91094.1"/>
    <property type="molecule type" value="Genomic_DNA"/>
</dbReference>
<name>A0A518DI01_9BACT</name>
<accession>A0A518DI01</accession>
<dbReference type="SUPFAM" id="SSF53335">
    <property type="entry name" value="S-adenosyl-L-methionine-dependent methyltransferases"/>
    <property type="match status" value="1"/>
</dbReference>
<dbReference type="Pfam" id="PF01135">
    <property type="entry name" value="PCMT"/>
    <property type="match status" value="1"/>
</dbReference>
<dbReference type="RefSeq" id="WP_145290870.1">
    <property type="nucleotide sequence ID" value="NZ_CP036291.1"/>
</dbReference>
<dbReference type="InterPro" id="IPR029063">
    <property type="entry name" value="SAM-dependent_MTases_sf"/>
</dbReference>
<dbReference type="AlphaFoldDB" id="A0A518DI01"/>
<keyword evidence="2" id="KW-1185">Reference proteome</keyword>
<protein>
    <recommendedName>
        <fullName evidence="3">Ribosomal protein L11 methyltransferase</fullName>
    </recommendedName>
</protein>
<sequence>MRLKPIEFEPPLRPLPSRVRTLLDDADERIEALVQLRRDTPLPAFVPCDFVMAWHALSVLPELSLAPGNRFLEWGSGAGVVTCLASIVGFDAIGIEIEEDLVELAESLSDDHGLETEFVCGTFVPDEDDDLLADHREVNWLREGGQNAYEWLDLEPDDFDIVFAYPWPGEEAAIVNLFARRASVGALLLTYHGQDGMRLVRKVK</sequence>
<evidence type="ECO:0000313" key="2">
    <source>
        <dbReference type="Proteomes" id="UP000317429"/>
    </source>
</evidence>
<dbReference type="Proteomes" id="UP000317429">
    <property type="component" value="Chromosome"/>
</dbReference>
<reference evidence="1 2" key="1">
    <citation type="submission" date="2019-02" db="EMBL/GenBank/DDBJ databases">
        <title>Deep-cultivation of Planctomycetes and their phenomic and genomic characterization uncovers novel biology.</title>
        <authorList>
            <person name="Wiegand S."/>
            <person name="Jogler M."/>
            <person name="Boedeker C."/>
            <person name="Pinto D."/>
            <person name="Vollmers J."/>
            <person name="Rivas-Marin E."/>
            <person name="Kohn T."/>
            <person name="Peeters S.H."/>
            <person name="Heuer A."/>
            <person name="Rast P."/>
            <person name="Oberbeckmann S."/>
            <person name="Bunk B."/>
            <person name="Jeske O."/>
            <person name="Meyerdierks A."/>
            <person name="Storesund J.E."/>
            <person name="Kallscheuer N."/>
            <person name="Luecker S."/>
            <person name="Lage O.M."/>
            <person name="Pohl T."/>
            <person name="Merkel B.J."/>
            <person name="Hornburger P."/>
            <person name="Mueller R.-W."/>
            <person name="Bruemmer F."/>
            <person name="Labrenz M."/>
            <person name="Spormann A.M."/>
            <person name="Op den Camp H."/>
            <person name="Overmann J."/>
            <person name="Amann R."/>
            <person name="Jetten M.S.M."/>
            <person name="Mascher T."/>
            <person name="Medema M.H."/>
            <person name="Devos D.P."/>
            <person name="Kaster A.-K."/>
            <person name="Ovreas L."/>
            <person name="Rohde M."/>
            <person name="Galperin M.Y."/>
            <person name="Jogler C."/>
        </authorList>
    </citation>
    <scope>NUCLEOTIDE SEQUENCE [LARGE SCALE GENOMIC DNA]</scope>
    <source>
        <strain evidence="1 2">Pla175</strain>
    </source>
</reference>
<evidence type="ECO:0000313" key="1">
    <source>
        <dbReference type="EMBL" id="QDU91094.1"/>
    </source>
</evidence>
<dbReference type="OrthoDB" id="283520at2"/>
<dbReference type="KEGG" id="pnd:Pla175_45120"/>
<proteinExistence type="predicted"/>
<organism evidence="1 2">
    <name type="scientific">Pirellulimonas nuda</name>
    <dbReference type="NCBI Taxonomy" id="2528009"/>
    <lineage>
        <taxon>Bacteria</taxon>
        <taxon>Pseudomonadati</taxon>
        <taxon>Planctomycetota</taxon>
        <taxon>Planctomycetia</taxon>
        <taxon>Pirellulales</taxon>
        <taxon>Lacipirellulaceae</taxon>
        <taxon>Pirellulimonas</taxon>
    </lineage>
</organism>